<evidence type="ECO:0000259" key="12">
    <source>
        <dbReference type="PROSITE" id="PS50835"/>
    </source>
</evidence>
<dbReference type="SUPFAM" id="SSF49265">
    <property type="entry name" value="Fibronectin type III"/>
    <property type="match status" value="2"/>
</dbReference>
<protein>
    <submittedName>
        <fullName evidence="14">Uncharacterized protein</fullName>
    </submittedName>
</protein>
<comment type="subcellular location">
    <subcellularLocation>
        <location evidence="1">Membrane</location>
        <topology evidence="1">Single-pass membrane protein</topology>
    </subcellularLocation>
</comment>
<evidence type="ECO:0000256" key="3">
    <source>
        <dbReference type="ARBA" id="ARBA00022729"/>
    </source>
</evidence>
<feature type="domain" description="Fibronectin type-III" evidence="13">
    <location>
        <begin position="554"/>
        <end position="657"/>
    </location>
</feature>
<dbReference type="EnsemblMetazoa" id="tetur07g00830.1">
    <property type="protein sequence ID" value="tetur07g00830.1"/>
    <property type="gene ID" value="tetur07g00830"/>
</dbReference>
<dbReference type="InterPro" id="IPR003598">
    <property type="entry name" value="Ig_sub2"/>
</dbReference>
<feature type="domain" description="Ig-like" evidence="12">
    <location>
        <begin position="353"/>
        <end position="447"/>
    </location>
</feature>
<dbReference type="Gene3D" id="2.60.40.10">
    <property type="entry name" value="Immunoglobulins"/>
    <property type="match status" value="9"/>
</dbReference>
<dbReference type="Pfam" id="PF13927">
    <property type="entry name" value="Ig_3"/>
    <property type="match status" value="4"/>
</dbReference>
<dbReference type="InterPro" id="IPR036116">
    <property type="entry name" value="FN3_sf"/>
</dbReference>
<dbReference type="SMART" id="SM00060">
    <property type="entry name" value="FN3"/>
    <property type="match status" value="4"/>
</dbReference>
<proteinExistence type="predicted"/>
<keyword evidence="5" id="KW-0130">Cell adhesion</keyword>
<dbReference type="SMART" id="SM00409">
    <property type="entry name" value="IG"/>
    <property type="match status" value="5"/>
</dbReference>
<dbReference type="PANTHER" id="PTHR10075:SF100">
    <property type="entry name" value="FASCICLIN-2"/>
    <property type="match status" value="1"/>
</dbReference>
<dbReference type="PANTHER" id="PTHR10075">
    <property type="entry name" value="BASIGIN RELATED"/>
    <property type="match status" value="1"/>
</dbReference>
<feature type="domain" description="Fibronectin type-III" evidence="13">
    <location>
        <begin position="662"/>
        <end position="768"/>
    </location>
</feature>
<feature type="domain" description="Ig-like" evidence="12">
    <location>
        <begin position="450"/>
        <end position="547"/>
    </location>
</feature>
<reference evidence="14" key="2">
    <citation type="submission" date="2015-06" db="UniProtKB">
        <authorList>
            <consortium name="EnsemblMetazoa"/>
        </authorList>
    </citation>
    <scope>IDENTIFICATION</scope>
</reference>
<evidence type="ECO:0000256" key="6">
    <source>
        <dbReference type="ARBA" id="ARBA00022989"/>
    </source>
</evidence>
<keyword evidence="15" id="KW-1185">Reference proteome</keyword>
<feature type="region of interest" description="Disordered" evidence="10">
    <location>
        <begin position="643"/>
        <end position="668"/>
    </location>
</feature>
<feature type="domain" description="Fibronectin type-III" evidence="13">
    <location>
        <begin position="770"/>
        <end position="862"/>
    </location>
</feature>
<dbReference type="InterPro" id="IPR003961">
    <property type="entry name" value="FN3_dom"/>
</dbReference>
<dbReference type="CDD" id="cd00063">
    <property type="entry name" value="FN3"/>
    <property type="match status" value="4"/>
</dbReference>
<keyword evidence="9" id="KW-0393">Immunoglobulin domain</keyword>
<dbReference type="OrthoDB" id="6418794at2759"/>
<dbReference type="PROSITE" id="PS50853">
    <property type="entry name" value="FN3"/>
    <property type="match status" value="4"/>
</dbReference>
<dbReference type="GO" id="GO:0098632">
    <property type="term" value="F:cell-cell adhesion mediator activity"/>
    <property type="evidence" value="ECO:0007669"/>
    <property type="project" value="TreeGrafter"/>
</dbReference>
<evidence type="ECO:0000313" key="15">
    <source>
        <dbReference type="Proteomes" id="UP000015104"/>
    </source>
</evidence>
<evidence type="ECO:0000256" key="10">
    <source>
        <dbReference type="SAM" id="MobiDB-lite"/>
    </source>
</evidence>
<dbReference type="InterPro" id="IPR013783">
    <property type="entry name" value="Ig-like_fold"/>
</dbReference>
<feature type="domain" description="Fibronectin type-III" evidence="13">
    <location>
        <begin position="866"/>
        <end position="963"/>
    </location>
</feature>
<gene>
    <name evidence="14" type="primary">107362037</name>
</gene>
<dbReference type="GO" id="GO:0007156">
    <property type="term" value="P:homophilic cell adhesion via plasma membrane adhesion molecules"/>
    <property type="evidence" value="ECO:0007669"/>
    <property type="project" value="TreeGrafter"/>
</dbReference>
<evidence type="ECO:0000256" key="1">
    <source>
        <dbReference type="ARBA" id="ARBA00004167"/>
    </source>
</evidence>
<dbReference type="Pfam" id="PF25059">
    <property type="entry name" value="FN3_DSCAM-DSCAML_C"/>
    <property type="match status" value="1"/>
</dbReference>
<evidence type="ECO:0000256" key="4">
    <source>
        <dbReference type="ARBA" id="ARBA00022737"/>
    </source>
</evidence>
<dbReference type="FunFam" id="2.60.40.10:FF:000104">
    <property type="entry name" value="Down syndrome cell adhesion molecule b"/>
    <property type="match status" value="1"/>
</dbReference>
<dbReference type="AlphaFoldDB" id="T1K8C5"/>
<feature type="transmembrane region" description="Helical" evidence="11">
    <location>
        <begin position="999"/>
        <end position="1021"/>
    </location>
</feature>
<evidence type="ECO:0000256" key="5">
    <source>
        <dbReference type="ARBA" id="ARBA00022889"/>
    </source>
</evidence>
<dbReference type="GO" id="GO:0070593">
    <property type="term" value="P:dendrite self-avoidance"/>
    <property type="evidence" value="ECO:0007669"/>
    <property type="project" value="TreeGrafter"/>
</dbReference>
<evidence type="ECO:0000256" key="9">
    <source>
        <dbReference type="ARBA" id="ARBA00023319"/>
    </source>
</evidence>
<dbReference type="FunFam" id="2.60.40.10:FF:000107">
    <property type="entry name" value="Myosin, light chain kinase a"/>
    <property type="match status" value="1"/>
</dbReference>
<feature type="domain" description="Ig-like" evidence="12">
    <location>
        <begin position="250"/>
        <end position="350"/>
    </location>
</feature>
<dbReference type="InterPro" id="IPR013098">
    <property type="entry name" value="Ig_I-set"/>
</dbReference>
<dbReference type="SUPFAM" id="SSF48726">
    <property type="entry name" value="Immunoglobulin"/>
    <property type="match status" value="5"/>
</dbReference>
<evidence type="ECO:0000313" key="14">
    <source>
        <dbReference type="EnsemblMetazoa" id="tetur07g00830.1"/>
    </source>
</evidence>
<dbReference type="GO" id="GO:0007411">
    <property type="term" value="P:axon guidance"/>
    <property type="evidence" value="ECO:0007669"/>
    <property type="project" value="TreeGrafter"/>
</dbReference>
<dbReference type="EMBL" id="CAEY01001873">
    <property type="status" value="NOT_ANNOTATED_CDS"/>
    <property type="molecule type" value="Genomic_DNA"/>
</dbReference>
<dbReference type="InterPro" id="IPR036179">
    <property type="entry name" value="Ig-like_dom_sf"/>
</dbReference>
<dbReference type="CDD" id="cd00096">
    <property type="entry name" value="Ig"/>
    <property type="match status" value="1"/>
</dbReference>
<evidence type="ECO:0000259" key="13">
    <source>
        <dbReference type="PROSITE" id="PS50853"/>
    </source>
</evidence>
<dbReference type="HOGENOM" id="CLU_001038_2_1_1"/>
<keyword evidence="7 11" id="KW-0472">Membrane</keyword>
<feature type="domain" description="Ig-like" evidence="12">
    <location>
        <begin position="47"/>
        <end position="155"/>
    </location>
</feature>
<keyword evidence="3" id="KW-0732">Signal</keyword>
<evidence type="ECO:0000256" key="2">
    <source>
        <dbReference type="ARBA" id="ARBA00022692"/>
    </source>
</evidence>
<dbReference type="InterPro" id="IPR003599">
    <property type="entry name" value="Ig_sub"/>
</dbReference>
<evidence type="ECO:0000256" key="7">
    <source>
        <dbReference type="ARBA" id="ARBA00023136"/>
    </source>
</evidence>
<dbReference type="GO" id="GO:0005886">
    <property type="term" value="C:plasma membrane"/>
    <property type="evidence" value="ECO:0007669"/>
    <property type="project" value="TreeGrafter"/>
</dbReference>
<accession>T1K8C5</accession>
<dbReference type="KEGG" id="tut:107362037"/>
<organism evidence="14 15">
    <name type="scientific">Tetranychus urticae</name>
    <name type="common">Two-spotted spider mite</name>
    <dbReference type="NCBI Taxonomy" id="32264"/>
    <lineage>
        <taxon>Eukaryota</taxon>
        <taxon>Metazoa</taxon>
        <taxon>Ecdysozoa</taxon>
        <taxon>Arthropoda</taxon>
        <taxon>Chelicerata</taxon>
        <taxon>Arachnida</taxon>
        <taxon>Acari</taxon>
        <taxon>Acariformes</taxon>
        <taxon>Trombidiformes</taxon>
        <taxon>Prostigmata</taxon>
        <taxon>Eleutherengona</taxon>
        <taxon>Raphignathae</taxon>
        <taxon>Tetranychoidea</taxon>
        <taxon>Tetranychidae</taxon>
        <taxon>Tetranychus</taxon>
    </lineage>
</organism>
<dbReference type="InterPro" id="IPR007110">
    <property type="entry name" value="Ig-like_dom"/>
</dbReference>
<dbReference type="GO" id="GO:0030424">
    <property type="term" value="C:axon"/>
    <property type="evidence" value="ECO:0007669"/>
    <property type="project" value="TreeGrafter"/>
</dbReference>
<dbReference type="OMA" id="IYNHYSE"/>
<dbReference type="Pfam" id="PF07679">
    <property type="entry name" value="I-set"/>
    <property type="match status" value="1"/>
</dbReference>
<keyword evidence="2 11" id="KW-0812">Transmembrane</keyword>
<sequence length="1137" mass="125942">MCGSTLTSLSSQPISSVKLFKNFIFIGFTLLLSSSPCKAKSFSSISPSSSFINFKESGLFLTSTFDDILVNPGSNVIISCSASGSPLPQSAYWLFNGKPIDAETDVSFGKPQVRRFPSEVTLTLNLTSIDLNNSGLYSCIFQNDLARVSHSARLNVHGNPIVHDSMVLGPEGSNITLECRYGGYPIHSISWEKGNQQIITDHRRSVDTLKGYLAIKNLIPEDSGSYKCTVFGISNSTAFGYVYLNVGASPTIDEVFLPASRLVEEGTKVNIICFINKGDPEIHFTWFKDDQRLTKSDTLPPNDNNYLIERSNHSSSILFKSVHVSDKGDYTCQATNKYGSDSRKTRLIVQSKPKWRIEPANNINGTLSKRLIINCDADGYPKPNITWLTRSSSSDRFIAVRDGRLKTLENGSLLIDRISDEDETQFMCNANNGIGDGLSKIVNFKVNRPPKITAETSSIEVKRGNEISIRCVGYGDLPITMEWTRSIEKIKSNEPNSKYSMNTTKMKDVDGIISILSINSVERTDEDVYSCVGHNDYGYASVSIRLTVIERPGKPINLEPGNLTSRTIELHWKLPFDGNSIIKQCHIVYEPVDQLDVGSNNNQISYDNYKVTVDGAVSSTLISNLLPLITYTFRVYCENAVGQSDHSDPVNVTTRQEAPEGPPQSIKVSATGSQSLKVTWTPVSPELQHGPILAYYVGYKTESANDRYQFKHHVVNMEEERNSPSFTTYLTNLRPLTRYWVVVQAYNQAGSGPLSDPVVGVTLETSPPISPSITVVGTTNDSIEIVWERDPKDKSIIREYNLYFKEENKNSHNNHIKLEPELRSYVLKDLSCGTKYSLFMTATNSLGTGEPSQKVSARTKGAAPISPTRLSSVIWTNKTEVILNLGLWNNGGCPIHYFDIKKRPKHTNIWIPVHEKLTMKGSKKEIGLHHFVPGMTYIILVIAKNDAGVTQSEYPITIPSHDSTISQSSSRSSYSSAKSRNNELTGAYEEVPLYRNISFIVPISLSLAIIIFLLLLAFYCVNRQPHPIYNHYSEDDGKASNSLSLSDLSNQKPGSRLNMSTKCMNIDNAMKAGSIVSGYSTSNHLGTERSYTTHHQYSEPYSTASGIDTRSSLGSKDHFATIKRGASGPRPSPYIAS</sequence>
<dbReference type="InterPro" id="IPR056754">
    <property type="entry name" value="DSCAM/DSCAML_C"/>
</dbReference>
<dbReference type="SMART" id="SM00408">
    <property type="entry name" value="IGc2"/>
    <property type="match status" value="5"/>
</dbReference>
<reference evidence="15" key="1">
    <citation type="submission" date="2011-08" db="EMBL/GenBank/DDBJ databases">
        <authorList>
            <person name="Rombauts S."/>
        </authorList>
    </citation>
    <scope>NUCLEOTIDE SEQUENCE</scope>
    <source>
        <strain evidence="15">London</strain>
    </source>
</reference>
<dbReference type="PROSITE" id="PS50835">
    <property type="entry name" value="IG_LIKE"/>
    <property type="match status" value="5"/>
</dbReference>
<dbReference type="FunFam" id="2.60.40.10:FF:000028">
    <property type="entry name" value="Neuronal cell adhesion molecule"/>
    <property type="match status" value="1"/>
</dbReference>
<evidence type="ECO:0000256" key="8">
    <source>
        <dbReference type="ARBA" id="ARBA00023157"/>
    </source>
</evidence>
<dbReference type="STRING" id="32264.T1K8C5"/>
<dbReference type="Pfam" id="PF00041">
    <property type="entry name" value="fn3"/>
    <property type="match status" value="3"/>
</dbReference>
<evidence type="ECO:0000256" key="11">
    <source>
        <dbReference type="SAM" id="Phobius"/>
    </source>
</evidence>
<feature type="domain" description="Ig-like" evidence="12">
    <location>
        <begin position="160"/>
        <end position="230"/>
    </location>
</feature>
<keyword evidence="4" id="KW-0677">Repeat</keyword>
<keyword evidence="8" id="KW-1015">Disulfide bond</keyword>
<keyword evidence="6 11" id="KW-1133">Transmembrane helix</keyword>
<dbReference type="Proteomes" id="UP000015104">
    <property type="component" value="Unassembled WGS sequence"/>
</dbReference>
<dbReference type="eggNOG" id="KOG3510">
    <property type="taxonomic scope" value="Eukaryota"/>
</dbReference>
<name>T1K8C5_TETUR</name>